<dbReference type="EMBL" id="BGZK01000108">
    <property type="protein sequence ID" value="GBP19410.1"/>
    <property type="molecule type" value="Genomic_DNA"/>
</dbReference>
<protein>
    <submittedName>
        <fullName evidence="2">Uncharacterized protein</fullName>
    </submittedName>
</protein>
<evidence type="ECO:0000313" key="2">
    <source>
        <dbReference type="EMBL" id="GBP19410.1"/>
    </source>
</evidence>
<sequence>MFTLVFGTSPFQGWGSRRPSRGAGAREARQGGNTSPMLTIDGYLVSAALEVRLMLYRSTMVTIPSGLGTSPAPGRERRRALAARMDYCVADIFFLLCEIVKDNILSFLLKSL</sequence>
<comment type="caution">
    <text evidence="2">The sequence shown here is derived from an EMBL/GenBank/DDBJ whole genome shotgun (WGS) entry which is preliminary data.</text>
</comment>
<evidence type="ECO:0000256" key="1">
    <source>
        <dbReference type="SAM" id="MobiDB-lite"/>
    </source>
</evidence>
<evidence type="ECO:0000313" key="3">
    <source>
        <dbReference type="Proteomes" id="UP000299102"/>
    </source>
</evidence>
<feature type="region of interest" description="Disordered" evidence="1">
    <location>
        <begin position="13"/>
        <end position="33"/>
    </location>
</feature>
<keyword evidence="3" id="KW-1185">Reference proteome</keyword>
<name>A0A4C1TZJ8_EUMVA</name>
<organism evidence="2 3">
    <name type="scientific">Eumeta variegata</name>
    <name type="common">Bagworm moth</name>
    <name type="synonym">Eumeta japonica</name>
    <dbReference type="NCBI Taxonomy" id="151549"/>
    <lineage>
        <taxon>Eukaryota</taxon>
        <taxon>Metazoa</taxon>
        <taxon>Ecdysozoa</taxon>
        <taxon>Arthropoda</taxon>
        <taxon>Hexapoda</taxon>
        <taxon>Insecta</taxon>
        <taxon>Pterygota</taxon>
        <taxon>Neoptera</taxon>
        <taxon>Endopterygota</taxon>
        <taxon>Lepidoptera</taxon>
        <taxon>Glossata</taxon>
        <taxon>Ditrysia</taxon>
        <taxon>Tineoidea</taxon>
        <taxon>Psychidae</taxon>
        <taxon>Oiketicinae</taxon>
        <taxon>Eumeta</taxon>
    </lineage>
</organism>
<proteinExistence type="predicted"/>
<dbReference type="Proteomes" id="UP000299102">
    <property type="component" value="Unassembled WGS sequence"/>
</dbReference>
<reference evidence="2 3" key="1">
    <citation type="journal article" date="2019" name="Commun. Biol.">
        <title>The bagworm genome reveals a unique fibroin gene that provides high tensile strength.</title>
        <authorList>
            <person name="Kono N."/>
            <person name="Nakamura H."/>
            <person name="Ohtoshi R."/>
            <person name="Tomita M."/>
            <person name="Numata K."/>
            <person name="Arakawa K."/>
        </authorList>
    </citation>
    <scope>NUCLEOTIDE SEQUENCE [LARGE SCALE GENOMIC DNA]</scope>
</reference>
<dbReference type="AlphaFoldDB" id="A0A4C1TZJ8"/>
<gene>
    <name evidence="2" type="ORF">EVAR_15758_1</name>
</gene>
<accession>A0A4C1TZJ8</accession>